<dbReference type="Pfam" id="PF00884">
    <property type="entry name" value="Sulfatase"/>
    <property type="match status" value="1"/>
</dbReference>
<evidence type="ECO:0000256" key="1">
    <source>
        <dbReference type="ARBA" id="ARBA00004651"/>
    </source>
</evidence>
<dbReference type="InterPro" id="IPR040423">
    <property type="entry name" value="PEA_transferase"/>
</dbReference>
<dbReference type="CDD" id="cd16017">
    <property type="entry name" value="LptA"/>
    <property type="match status" value="1"/>
</dbReference>
<dbReference type="InterPro" id="IPR000917">
    <property type="entry name" value="Sulfatase_N"/>
</dbReference>
<feature type="region of interest" description="Disordered" evidence="7">
    <location>
        <begin position="548"/>
        <end position="572"/>
    </location>
</feature>
<evidence type="ECO:0000256" key="7">
    <source>
        <dbReference type="SAM" id="MobiDB-lite"/>
    </source>
</evidence>
<feature type="domain" description="Sulfatase N-terminal" evidence="8">
    <location>
        <begin position="241"/>
        <end position="504"/>
    </location>
</feature>
<keyword evidence="2" id="KW-1003">Cell membrane</keyword>
<evidence type="ECO:0000256" key="6">
    <source>
        <dbReference type="ARBA" id="ARBA00023136"/>
    </source>
</evidence>
<evidence type="ECO:0000313" key="9">
    <source>
        <dbReference type="EMBL" id="TDU31264.1"/>
    </source>
</evidence>
<evidence type="ECO:0000313" key="10">
    <source>
        <dbReference type="Proteomes" id="UP000295341"/>
    </source>
</evidence>
<keyword evidence="10" id="KW-1185">Reference proteome</keyword>
<evidence type="ECO:0000256" key="3">
    <source>
        <dbReference type="ARBA" id="ARBA00022679"/>
    </source>
</evidence>
<keyword evidence="3 9" id="KW-0808">Transferase</keyword>
<dbReference type="InterPro" id="IPR058130">
    <property type="entry name" value="PEA_transf_C"/>
</dbReference>
<protein>
    <submittedName>
        <fullName evidence="9">Heptose-I-phosphate ethanolaminephosphotransferase</fullName>
    </submittedName>
</protein>
<evidence type="ECO:0000259" key="8">
    <source>
        <dbReference type="Pfam" id="PF00884"/>
    </source>
</evidence>
<evidence type="ECO:0000256" key="2">
    <source>
        <dbReference type="ARBA" id="ARBA00022475"/>
    </source>
</evidence>
<dbReference type="GO" id="GO:0005886">
    <property type="term" value="C:plasma membrane"/>
    <property type="evidence" value="ECO:0007669"/>
    <property type="project" value="UniProtKB-SubCell"/>
</dbReference>
<dbReference type="SUPFAM" id="SSF53649">
    <property type="entry name" value="Alkaline phosphatase-like"/>
    <property type="match status" value="1"/>
</dbReference>
<dbReference type="Proteomes" id="UP000295341">
    <property type="component" value="Unassembled WGS sequence"/>
</dbReference>
<keyword evidence="5" id="KW-1133">Transmembrane helix</keyword>
<dbReference type="AlphaFoldDB" id="A0A4R7PB22"/>
<dbReference type="PANTHER" id="PTHR30443:SF2">
    <property type="entry name" value="PHOSPHOETHANOLAMINE TRANSFERASE EPTC"/>
    <property type="match status" value="1"/>
</dbReference>
<comment type="subcellular location">
    <subcellularLocation>
        <location evidence="1">Cell membrane</location>
        <topology evidence="1">Multi-pass membrane protein</topology>
    </subcellularLocation>
</comment>
<organism evidence="9 10">
    <name type="scientific">Panacagrimonas perspica</name>
    <dbReference type="NCBI Taxonomy" id="381431"/>
    <lineage>
        <taxon>Bacteria</taxon>
        <taxon>Pseudomonadati</taxon>
        <taxon>Pseudomonadota</taxon>
        <taxon>Gammaproteobacteria</taxon>
        <taxon>Nevskiales</taxon>
        <taxon>Nevskiaceae</taxon>
        <taxon>Panacagrimonas</taxon>
    </lineage>
</organism>
<dbReference type="GO" id="GO:0016776">
    <property type="term" value="F:phosphotransferase activity, phosphate group as acceptor"/>
    <property type="evidence" value="ECO:0007669"/>
    <property type="project" value="TreeGrafter"/>
</dbReference>
<evidence type="ECO:0000256" key="4">
    <source>
        <dbReference type="ARBA" id="ARBA00022692"/>
    </source>
</evidence>
<reference evidence="9 10" key="1">
    <citation type="submission" date="2019-03" db="EMBL/GenBank/DDBJ databases">
        <title>Genomic Encyclopedia of Type Strains, Phase IV (KMG-IV): sequencing the most valuable type-strain genomes for metagenomic binning, comparative biology and taxonomic classification.</title>
        <authorList>
            <person name="Goeker M."/>
        </authorList>
    </citation>
    <scope>NUCLEOTIDE SEQUENCE [LARGE SCALE GENOMIC DNA]</scope>
    <source>
        <strain evidence="9 10">DSM 26377</strain>
    </source>
</reference>
<proteinExistence type="predicted"/>
<dbReference type="Gene3D" id="3.40.720.10">
    <property type="entry name" value="Alkaline Phosphatase, subunit A"/>
    <property type="match status" value="1"/>
</dbReference>
<comment type="caution">
    <text evidence="9">The sequence shown here is derived from an EMBL/GenBank/DDBJ whole genome shotgun (WGS) entry which is preliminary data.</text>
</comment>
<accession>A0A4R7PB22</accession>
<gene>
    <name evidence="9" type="ORF">DFR24_0628</name>
</gene>
<dbReference type="EMBL" id="SOBT01000008">
    <property type="protein sequence ID" value="TDU31264.1"/>
    <property type="molecule type" value="Genomic_DNA"/>
</dbReference>
<sequence>MRQSEETTASSGTNTPTRSEAAAHAALRACAAALRRHPAVTGTLLVACGYGLMNLGWRDTAEAALVYCLGAHILGVLGRGSPSSRWLPLTWNLAFVVDLGVKAFLMTVYKSRPDAALVIEAISNTNSDESAEFLMNYWRLLGTYTLQLSVLLVLLFVATRPDPGHSSSRRRSVVVATAVFALLHLHPGVRRANPLVFWPVQAATVEEFRANVDTLRTKRENALAGLGDWMPTYAGPEKHTVGLVIGESTNRWNWQLYGYSRNTTPELVKQADDKLVVFRDVLSAASSTVSSFRQMLTPRTIQDPRNEEALPSVLMLARAAGYKIFWISNQHDRYISTRFAEEADVQHMLNKGGTVAERNLDERILPEWKAALEDPAPRKLIIAHLMGAHAHYDLRCPDHLRHFEESVDDVDRDLEAKGRPEWVRVKRDQYDDAMLYQDWVISRLLSDFKDAVGSSSSAWLYTSDHAEEVGHTRDFTGHSPDEAGQVIPFMLWTPEAFSPQRKAELERRPYQTDVLDWTLLDLLKVRTRQDRPENLLLADTYRPHERRLHDGSVYHPSGTTRLAGTSAAIMSP</sequence>
<evidence type="ECO:0000256" key="5">
    <source>
        <dbReference type="ARBA" id="ARBA00022989"/>
    </source>
</evidence>
<dbReference type="GO" id="GO:0009244">
    <property type="term" value="P:lipopolysaccharide core region biosynthetic process"/>
    <property type="evidence" value="ECO:0007669"/>
    <property type="project" value="TreeGrafter"/>
</dbReference>
<keyword evidence="4" id="KW-0812">Transmembrane</keyword>
<dbReference type="InterPro" id="IPR017850">
    <property type="entry name" value="Alkaline_phosphatase_core_sf"/>
</dbReference>
<name>A0A4R7PB22_9GAMM</name>
<dbReference type="OrthoDB" id="9786870at2"/>
<keyword evidence="6" id="KW-0472">Membrane</keyword>
<dbReference type="PANTHER" id="PTHR30443">
    <property type="entry name" value="INNER MEMBRANE PROTEIN"/>
    <property type="match status" value="1"/>
</dbReference>